<sequence>MIFANKSRNSSTNSAFSSSIVTNKKKNSTQKSTLQGGNASIVRLRLQSMGPVCKSRRKINSSSLQKRDEADEEANDFVNQFAMEKWPSDRNDDSCKWLSSGSSSPSCCFENKIFGNLLEFSLDDWLVSRLIFRENYSPIFSAAISFFDGSRVNPLEEEILNEESFLVEEMTSWLMNSTEAEDKFGNFFEDCKTCDSNFLLPEMWEFQEGILSSLIDLQDDENSEWISDSEMNFLQIDFPSPSYKSSSSDLVPSIDYVRDAELTELANARTDEPIFWPFVQKFGCWSSELSKDFFIMSPRRDINKLLLQNTKMEFRERHKILINSKLASANILEKKHKRRNNNNVKQTNAATNHKSTKLIRSLLEDDIVRHKIEENSIEETIIDLDKHFIFSGEDFLGVQELPIENLLGLHEFDGHEGIELEFNQDSLFMNESFKGISGTRS</sequence>
<dbReference type="PANTHER" id="PTHR36707">
    <property type="entry name" value="T20M3.17 PROTEIN"/>
    <property type="match status" value="1"/>
</dbReference>
<reference evidence="2 3" key="1">
    <citation type="submission" date="2024-11" db="EMBL/GenBank/DDBJ databases">
        <title>A near-complete genome assembly of Cinchona calisaya.</title>
        <authorList>
            <person name="Lian D.C."/>
            <person name="Zhao X.W."/>
            <person name="Wei L."/>
        </authorList>
    </citation>
    <scope>NUCLEOTIDE SEQUENCE [LARGE SCALE GENOMIC DNA]</scope>
    <source>
        <tissue evidence="2">Nenye</tissue>
    </source>
</reference>
<proteinExistence type="predicted"/>
<feature type="region of interest" description="Disordered" evidence="1">
    <location>
        <begin position="1"/>
        <end position="35"/>
    </location>
</feature>
<evidence type="ECO:0000313" key="3">
    <source>
        <dbReference type="Proteomes" id="UP001630127"/>
    </source>
</evidence>
<dbReference type="EMBL" id="JBJUIK010000013">
    <property type="protein sequence ID" value="KAL3506693.1"/>
    <property type="molecule type" value="Genomic_DNA"/>
</dbReference>
<dbReference type="Proteomes" id="UP001630127">
    <property type="component" value="Unassembled WGS sequence"/>
</dbReference>
<name>A0ABD2YI51_9GENT</name>
<gene>
    <name evidence="2" type="ORF">ACH5RR_032075</name>
</gene>
<dbReference type="AlphaFoldDB" id="A0ABD2YI51"/>
<comment type="caution">
    <text evidence="2">The sequence shown here is derived from an EMBL/GenBank/DDBJ whole genome shotgun (WGS) entry which is preliminary data.</text>
</comment>
<feature type="compositionally biased region" description="Low complexity" evidence="1">
    <location>
        <begin position="7"/>
        <end position="19"/>
    </location>
</feature>
<protein>
    <submittedName>
        <fullName evidence="2">Uncharacterized protein</fullName>
    </submittedName>
</protein>
<accession>A0ABD2YI51</accession>
<evidence type="ECO:0000256" key="1">
    <source>
        <dbReference type="SAM" id="MobiDB-lite"/>
    </source>
</evidence>
<organism evidence="2 3">
    <name type="scientific">Cinchona calisaya</name>
    <dbReference type="NCBI Taxonomy" id="153742"/>
    <lineage>
        <taxon>Eukaryota</taxon>
        <taxon>Viridiplantae</taxon>
        <taxon>Streptophyta</taxon>
        <taxon>Embryophyta</taxon>
        <taxon>Tracheophyta</taxon>
        <taxon>Spermatophyta</taxon>
        <taxon>Magnoliopsida</taxon>
        <taxon>eudicotyledons</taxon>
        <taxon>Gunneridae</taxon>
        <taxon>Pentapetalae</taxon>
        <taxon>asterids</taxon>
        <taxon>lamiids</taxon>
        <taxon>Gentianales</taxon>
        <taxon>Rubiaceae</taxon>
        <taxon>Cinchonoideae</taxon>
        <taxon>Cinchoneae</taxon>
        <taxon>Cinchona</taxon>
    </lineage>
</organism>
<evidence type="ECO:0000313" key="2">
    <source>
        <dbReference type="EMBL" id="KAL3506693.1"/>
    </source>
</evidence>
<keyword evidence="3" id="KW-1185">Reference proteome</keyword>
<dbReference type="PANTHER" id="PTHR36707:SF1">
    <property type="entry name" value="T20M3.17 PROTEIN"/>
    <property type="match status" value="1"/>
</dbReference>